<dbReference type="GeneID" id="20306814"/>
<proteinExistence type="predicted"/>
<organism evidence="1 2">
    <name type="scientific">Exophiala dermatitidis (strain ATCC 34100 / CBS 525.76 / NIH/UT8656)</name>
    <name type="common">Black yeast</name>
    <name type="synonym">Wangiella dermatitidis</name>
    <dbReference type="NCBI Taxonomy" id="858893"/>
    <lineage>
        <taxon>Eukaryota</taxon>
        <taxon>Fungi</taxon>
        <taxon>Dikarya</taxon>
        <taxon>Ascomycota</taxon>
        <taxon>Pezizomycotina</taxon>
        <taxon>Eurotiomycetes</taxon>
        <taxon>Chaetothyriomycetidae</taxon>
        <taxon>Chaetothyriales</taxon>
        <taxon>Herpotrichiellaceae</taxon>
        <taxon>Exophiala</taxon>
    </lineage>
</organism>
<sequence length="144" mass="16561">MVSTTEVTVGGPCAITFASWKRQRDRQARDFAERLVGVMPWGGLCTPHRWISSSSPPTSWYTEKDEFAMRLWYEHEVHNLNHTSSGACFLSFFFFWFESSSRQTLSTCARSIPALSRRLMMLTLCQVYLLALYLCRARATSSRS</sequence>
<name>H6BRJ3_EXODN</name>
<dbReference type="InParanoid" id="H6BRJ3"/>
<evidence type="ECO:0000313" key="1">
    <source>
        <dbReference type="EMBL" id="EHY53998.1"/>
    </source>
</evidence>
<accession>H6BRJ3</accession>
<dbReference type="AlphaFoldDB" id="H6BRJ3"/>
<dbReference type="Proteomes" id="UP000007304">
    <property type="component" value="Unassembled WGS sequence"/>
</dbReference>
<reference evidence="1" key="1">
    <citation type="submission" date="2011-07" db="EMBL/GenBank/DDBJ databases">
        <title>The Genome Sequence of Exophiala (Wangiella) dermatitidis NIH/UT8656.</title>
        <authorList>
            <consortium name="The Broad Institute Genome Sequencing Platform"/>
            <person name="Cuomo C."/>
            <person name="Wang Z."/>
            <person name="Hunicke-Smith S."/>
            <person name="Szanislo P.J."/>
            <person name="Earl A."/>
            <person name="Young S.K."/>
            <person name="Zeng Q."/>
            <person name="Gargeya S."/>
            <person name="Fitzgerald M."/>
            <person name="Haas B."/>
            <person name="Abouelleil A."/>
            <person name="Alvarado L."/>
            <person name="Arachchi H.M."/>
            <person name="Berlin A."/>
            <person name="Brown A."/>
            <person name="Chapman S.B."/>
            <person name="Chen Z."/>
            <person name="Dunbar C."/>
            <person name="Freedman E."/>
            <person name="Gearin G."/>
            <person name="Gellesch M."/>
            <person name="Goldberg J."/>
            <person name="Griggs A."/>
            <person name="Gujja S."/>
            <person name="Heiman D."/>
            <person name="Howarth C."/>
            <person name="Larson L."/>
            <person name="Lui A."/>
            <person name="MacDonald P.J.P."/>
            <person name="Montmayeur A."/>
            <person name="Murphy C."/>
            <person name="Neiman D."/>
            <person name="Pearson M."/>
            <person name="Priest M."/>
            <person name="Roberts A."/>
            <person name="Saif S."/>
            <person name="Shea T."/>
            <person name="Shenoy N."/>
            <person name="Sisk P."/>
            <person name="Stolte C."/>
            <person name="Sykes S."/>
            <person name="Wortman J."/>
            <person name="Nusbaum C."/>
            <person name="Birren B."/>
        </authorList>
    </citation>
    <scope>NUCLEOTIDE SEQUENCE</scope>
    <source>
        <strain evidence="1">NIH/UT8656</strain>
    </source>
</reference>
<dbReference type="EMBL" id="JH226131">
    <property type="protein sequence ID" value="EHY53998.1"/>
    <property type="molecule type" value="Genomic_DNA"/>
</dbReference>
<keyword evidence="2" id="KW-1185">Reference proteome</keyword>
<protein>
    <submittedName>
        <fullName evidence="1">Uncharacterized protein</fullName>
    </submittedName>
</protein>
<gene>
    <name evidence="1" type="ORF">HMPREF1120_02175</name>
</gene>
<evidence type="ECO:0000313" key="2">
    <source>
        <dbReference type="Proteomes" id="UP000007304"/>
    </source>
</evidence>
<dbReference type="RefSeq" id="XP_009154459.1">
    <property type="nucleotide sequence ID" value="XM_009156211.1"/>
</dbReference>
<dbReference type="VEuPathDB" id="FungiDB:HMPREF1120_02175"/>
<dbReference type="HOGENOM" id="CLU_1796480_0_0_1"/>